<keyword evidence="2" id="KW-1185">Reference proteome</keyword>
<dbReference type="Proteomes" id="UP000198210">
    <property type="component" value="Chromosome I"/>
</dbReference>
<accession>A0A1C5HNQ0</accession>
<dbReference type="InterPro" id="IPR025850">
    <property type="entry name" value="SUKH-3"/>
</dbReference>
<dbReference type="AlphaFoldDB" id="A0A1C5HNQ0"/>
<dbReference type="RefSeq" id="WP_088970294.1">
    <property type="nucleotide sequence ID" value="NZ_JBHLYF010000022.1"/>
</dbReference>
<reference evidence="1 2" key="1">
    <citation type="submission" date="2016-06" db="EMBL/GenBank/DDBJ databases">
        <authorList>
            <person name="Kjaerup R.B."/>
            <person name="Dalgaard T.S."/>
            <person name="Juul-Madsen H.R."/>
        </authorList>
    </citation>
    <scope>NUCLEOTIDE SEQUENCE [LARGE SCALE GENOMIC DNA]</scope>
    <source>
        <strain evidence="1 2">DSM 45097</strain>
    </source>
</reference>
<gene>
    <name evidence="1" type="ORF">GA0074704_2066</name>
</gene>
<sequence>MSRFSPEVEAVLRQAGWFPQRRIDLGAWQISMREFSWHAAATRFLQEFGGIRVEVSGPGVSCARVPFEFDPELAVGEEERFAEFSEVFGRRFFPVGELGQGEFFLAIDDEAVLYYLSARLFRLGQVDSALACLASGVAAERLDPPAANGA</sequence>
<evidence type="ECO:0000313" key="1">
    <source>
        <dbReference type="EMBL" id="SCG47615.1"/>
    </source>
</evidence>
<dbReference type="Pfam" id="PF14433">
    <property type="entry name" value="SUKH-3"/>
    <property type="match status" value="1"/>
</dbReference>
<proteinExistence type="predicted"/>
<evidence type="ECO:0000313" key="2">
    <source>
        <dbReference type="Proteomes" id="UP000198210"/>
    </source>
</evidence>
<dbReference type="EMBL" id="LT607751">
    <property type="protein sequence ID" value="SCG47615.1"/>
    <property type="molecule type" value="Genomic_DNA"/>
</dbReference>
<protein>
    <submittedName>
        <fullName evidence="1">SUKH-3 immunity protein</fullName>
    </submittedName>
</protein>
<organism evidence="1 2">
    <name type="scientific">Micromonospora siamensis</name>
    <dbReference type="NCBI Taxonomy" id="299152"/>
    <lineage>
        <taxon>Bacteria</taxon>
        <taxon>Bacillati</taxon>
        <taxon>Actinomycetota</taxon>
        <taxon>Actinomycetes</taxon>
        <taxon>Micromonosporales</taxon>
        <taxon>Micromonosporaceae</taxon>
        <taxon>Micromonospora</taxon>
    </lineage>
</organism>
<name>A0A1C5HNQ0_9ACTN</name>